<keyword evidence="3 7" id="KW-1003">Cell membrane</keyword>
<gene>
    <name evidence="10" type="primary">dedA</name>
    <name evidence="10" type="ORF">GCM10011519_18090</name>
</gene>
<dbReference type="InterPro" id="IPR032816">
    <property type="entry name" value="VTT_dom"/>
</dbReference>
<proteinExistence type="inferred from homology"/>
<evidence type="ECO:0000256" key="8">
    <source>
        <dbReference type="SAM" id="MobiDB-lite"/>
    </source>
</evidence>
<dbReference type="InterPro" id="IPR032818">
    <property type="entry name" value="DedA-like"/>
</dbReference>
<dbReference type="PANTHER" id="PTHR30353">
    <property type="entry name" value="INNER MEMBRANE PROTEIN DEDA-RELATED"/>
    <property type="match status" value="1"/>
</dbReference>
<evidence type="ECO:0000313" key="10">
    <source>
        <dbReference type="EMBL" id="GGF44605.1"/>
    </source>
</evidence>
<dbReference type="Proteomes" id="UP000649179">
    <property type="component" value="Unassembled WGS sequence"/>
</dbReference>
<sequence>MRSVTTAGYDRATLGRLAYPWGVAAPFTVVLTPLLLGISWMEPDYLLDTFGGALIWFSLAIVFVECGLFFPFLPGDTLLFALGLFIAGDQIHVFGVESHLVELISAMVLLMVAGFLGNVAGYEIGRKLGPPLYRHDGRILKRKYLDNTRYFFERHGNKALVIGRFVPFVRTYITLVAGITQMQRRRFFVWSAVGAVAWVVSITLLGFFLGQVSWIGENLDYAMIAIALFTVVPLIIEAIRHKATHGDDDSEPAPAEEPSSAEAR</sequence>
<evidence type="ECO:0000313" key="11">
    <source>
        <dbReference type="Proteomes" id="UP000649179"/>
    </source>
</evidence>
<protein>
    <submittedName>
        <fullName evidence="10">Cytochrome o ubiquinol oxidase</fullName>
    </submittedName>
</protein>
<reference evidence="10" key="2">
    <citation type="submission" date="2020-09" db="EMBL/GenBank/DDBJ databases">
        <authorList>
            <person name="Sun Q."/>
            <person name="Zhou Y."/>
        </authorList>
    </citation>
    <scope>NUCLEOTIDE SEQUENCE</scope>
    <source>
        <strain evidence="10">CGMCC 1.16067</strain>
    </source>
</reference>
<feature type="transmembrane region" description="Helical" evidence="7">
    <location>
        <begin position="103"/>
        <end position="122"/>
    </location>
</feature>
<keyword evidence="4 7" id="KW-0812">Transmembrane</keyword>
<feature type="domain" description="VTT" evidence="9">
    <location>
        <begin position="73"/>
        <end position="206"/>
    </location>
</feature>
<reference evidence="10" key="1">
    <citation type="journal article" date="2014" name="Int. J. Syst. Evol. Microbiol.">
        <title>Complete genome sequence of Corynebacterium casei LMG S-19264T (=DSM 44701T), isolated from a smear-ripened cheese.</title>
        <authorList>
            <consortium name="US DOE Joint Genome Institute (JGI-PGF)"/>
            <person name="Walter F."/>
            <person name="Albersmeier A."/>
            <person name="Kalinowski J."/>
            <person name="Ruckert C."/>
        </authorList>
    </citation>
    <scope>NUCLEOTIDE SEQUENCE</scope>
    <source>
        <strain evidence="10">CGMCC 1.16067</strain>
    </source>
</reference>
<comment type="subcellular location">
    <subcellularLocation>
        <location evidence="1 7">Cell membrane</location>
        <topology evidence="1 7">Multi-pass membrane protein</topology>
    </subcellularLocation>
</comment>
<accession>A0A917F395</accession>
<keyword evidence="6 7" id="KW-0472">Membrane</keyword>
<evidence type="ECO:0000256" key="2">
    <source>
        <dbReference type="ARBA" id="ARBA00010792"/>
    </source>
</evidence>
<feature type="compositionally biased region" description="Low complexity" evidence="8">
    <location>
        <begin position="252"/>
        <end position="264"/>
    </location>
</feature>
<dbReference type="PANTHER" id="PTHR30353:SF0">
    <property type="entry name" value="TRANSMEMBRANE PROTEIN"/>
    <property type="match status" value="1"/>
</dbReference>
<dbReference type="Pfam" id="PF09335">
    <property type="entry name" value="VTT_dom"/>
    <property type="match status" value="1"/>
</dbReference>
<dbReference type="AlphaFoldDB" id="A0A917F395"/>
<comment type="caution">
    <text evidence="10">The sequence shown here is derived from an EMBL/GenBank/DDBJ whole genome shotgun (WGS) entry which is preliminary data.</text>
</comment>
<keyword evidence="5 7" id="KW-1133">Transmembrane helix</keyword>
<feature type="transmembrane region" description="Helical" evidence="7">
    <location>
        <begin position="53"/>
        <end position="72"/>
    </location>
</feature>
<feature type="region of interest" description="Disordered" evidence="8">
    <location>
        <begin position="244"/>
        <end position="264"/>
    </location>
</feature>
<feature type="transmembrane region" description="Helical" evidence="7">
    <location>
        <begin position="221"/>
        <end position="239"/>
    </location>
</feature>
<evidence type="ECO:0000256" key="7">
    <source>
        <dbReference type="RuleBase" id="RU367016"/>
    </source>
</evidence>
<keyword evidence="11" id="KW-1185">Reference proteome</keyword>
<dbReference type="EMBL" id="BMKQ01000001">
    <property type="protein sequence ID" value="GGF44605.1"/>
    <property type="molecule type" value="Genomic_DNA"/>
</dbReference>
<evidence type="ECO:0000259" key="9">
    <source>
        <dbReference type="Pfam" id="PF09335"/>
    </source>
</evidence>
<evidence type="ECO:0000256" key="6">
    <source>
        <dbReference type="ARBA" id="ARBA00023136"/>
    </source>
</evidence>
<comment type="similarity">
    <text evidence="2 7">Belongs to the DedA family.</text>
</comment>
<feature type="transmembrane region" description="Helical" evidence="7">
    <location>
        <begin position="18"/>
        <end position="41"/>
    </location>
</feature>
<organism evidence="10 11">
    <name type="scientific">Marmoricola endophyticus</name>
    <dbReference type="NCBI Taxonomy" id="2040280"/>
    <lineage>
        <taxon>Bacteria</taxon>
        <taxon>Bacillati</taxon>
        <taxon>Actinomycetota</taxon>
        <taxon>Actinomycetes</taxon>
        <taxon>Propionibacteriales</taxon>
        <taxon>Nocardioidaceae</taxon>
        <taxon>Marmoricola</taxon>
    </lineage>
</organism>
<name>A0A917F395_9ACTN</name>
<evidence type="ECO:0000256" key="3">
    <source>
        <dbReference type="ARBA" id="ARBA00022475"/>
    </source>
</evidence>
<evidence type="ECO:0000256" key="5">
    <source>
        <dbReference type="ARBA" id="ARBA00022989"/>
    </source>
</evidence>
<evidence type="ECO:0000256" key="1">
    <source>
        <dbReference type="ARBA" id="ARBA00004651"/>
    </source>
</evidence>
<evidence type="ECO:0000256" key="4">
    <source>
        <dbReference type="ARBA" id="ARBA00022692"/>
    </source>
</evidence>
<dbReference type="GO" id="GO:0005886">
    <property type="term" value="C:plasma membrane"/>
    <property type="evidence" value="ECO:0007669"/>
    <property type="project" value="UniProtKB-SubCell"/>
</dbReference>
<feature type="transmembrane region" description="Helical" evidence="7">
    <location>
        <begin position="187"/>
        <end position="209"/>
    </location>
</feature>